<evidence type="ECO:0000313" key="2">
    <source>
        <dbReference type="Proteomes" id="UP000306319"/>
    </source>
</evidence>
<keyword evidence="2" id="KW-1185">Reference proteome</keyword>
<dbReference type="EMBL" id="SRYB01000002">
    <property type="protein sequence ID" value="TGY80470.1"/>
    <property type="molecule type" value="Genomic_DNA"/>
</dbReference>
<protein>
    <submittedName>
        <fullName evidence="1">Holliday junction branch migration protein RuvA</fullName>
    </submittedName>
</protein>
<reference evidence="1" key="1">
    <citation type="submission" date="2019-04" db="EMBL/GenBank/DDBJ databases">
        <title>Microbes associate with the intestines of laboratory mice.</title>
        <authorList>
            <person name="Navarre W."/>
            <person name="Wong E."/>
            <person name="Huang K."/>
            <person name="Tropini C."/>
            <person name="Ng K."/>
            <person name="Yu B."/>
        </authorList>
    </citation>
    <scope>NUCLEOTIDE SEQUENCE</scope>
    <source>
        <strain evidence="1">NM04_E33</strain>
    </source>
</reference>
<sequence length="196" mass="20833">MIDYIKGTVAELTPTVAVLETNGVGYEINITLIDYAELNGAAGKNVVKLYVHESIREDAHVLFGFLTKKSRELFRLLIGVSGVGPNTARLILSSLTADQLEDTIAAGQDAALKAVKGIGGKTAQRIIVDLKDKIKGSGLSLNESAPNAGEAYEDSIAALIMLGFTAQQSQKALKKVFMSDPGLSTEKAIKLALKML</sequence>
<organism evidence="1 2">
    <name type="scientific">Lepagella muris</name>
    <dbReference type="NCBI Taxonomy" id="3032870"/>
    <lineage>
        <taxon>Bacteria</taxon>
        <taxon>Pseudomonadati</taxon>
        <taxon>Bacteroidota</taxon>
        <taxon>Bacteroidia</taxon>
        <taxon>Bacteroidales</taxon>
        <taxon>Muribaculaceae</taxon>
        <taxon>Lepagella</taxon>
    </lineage>
</organism>
<comment type="caution">
    <text evidence="1">The sequence shown here is derived from an EMBL/GenBank/DDBJ whole genome shotgun (WGS) entry which is preliminary data.</text>
</comment>
<accession>A0AC61RHH1</accession>
<evidence type="ECO:0000313" key="1">
    <source>
        <dbReference type="EMBL" id="TGY80470.1"/>
    </source>
</evidence>
<proteinExistence type="predicted"/>
<dbReference type="Proteomes" id="UP000306319">
    <property type="component" value="Unassembled WGS sequence"/>
</dbReference>
<gene>
    <name evidence="1" type="primary">ruvA</name>
    <name evidence="1" type="ORF">E5331_01730</name>
</gene>
<name>A0AC61RHH1_9BACT</name>